<dbReference type="SUPFAM" id="SSF51120">
    <property type="entry name" value="beta-Roll"/>
    <property type="match status" value="1"/>
</dbReference>
<dbReference type="Gene3D" id="2.150.10.10">
    <property type="entry name" value="Serralysin-like metalloprotease, C-terminal"/>
    <property type="match status" value="3"/>
</dbReference>
<proteinExistence type="predicted"/>
<name>A0ABS1S721_9RHOB</name>
<evidence type="ECO:0000313" key="4">
    <source>
        <dbReference type="EMBL" id="MBL3674525.1"/>
    </source>
</evidence>
<dbReference type="InterPro" id="IPR001343">
    <property type="entry name" value="Hemolysn_Ca-bd"/>
</dbReference>
<gene>
    <name evidence="4" type="ORF">JL111_13625</name>
</gene>
<dbReference type="PRINTS" id="PR00313">
    <property type="entry name" value="CABNDNGRPT"/>
</dbReference>
<dbReference type="EMBL" id="JAESHT010000011">
    <property type="protein sequence ID" value="MBL3674525.1"/>
    <property type="molecule type" value="Genomic_DNA"/>
</dbReference>
<protein>
    <submittedName>
        <fullName evidence="4">Calcium-binding protein</fullName>
    </submittedName>
</protein>
<evidence type="ECO:0000313" key="5">
    <source>
        <dbReference type="Proteomes" id="UP000644749"/>
    </source>
</evidence>
<feature type="region of interest" description="Disordered" evidence="3">
    <location>
        <begin position="20"/>
        <end position="104"/>
    </location>
</feature>
<comment type="caution">
    <text evidence="4">The sequence shown here is derived from an EMBL/GenBank/DDBJ whole genome shotgun (WGS) entry which is preliminary data.</text>
</comment>
<dbReference type="PANTHER" id="PTHR38340">
    <property type="entry name" value="S-LAYER PROTEIN"/>
    <property type="match status" value="1"/>
</dbReference>
<dbReference type="InterPro" id="IPR018511">
    <property type="entry name" value="Hemolysin-typ_Ca-bd_CS"/>
</dbReference>
<evidence type="ECO:0000256" key="3">
    <source>
        <dbReference type="SAM" id="MobiDB-lite"/>
    </source>
</evidence>
<accession>A0ABS1S721</accession>
<dbReference type="Pfam" id="PF00353">
    <property type="entry name" value="HemolysinCabind"/>
    <property type="match status" value="3"/>
</dbReference>
<dbReference type="PANTHER" id="PTHR38340:SF1">
    <property type="entry name" value="S-LAYER PROTEIN"/>
    <property type="match status" value="1"/>
</dbReference>
<feature type="compositionally biased region" description="Acidic residues" evidence="3">
    <location>
        <begin position="26"/>
        <end position="41"/>
    </location>
</feature>
<evidence type="ECO:0000256" key="2">
    <source>
        <dbReference type="ARBA" id="ARBA00022525"/>
    </source>
</evidence>
<feature type="compositionally biased region" description="Acidic residues" evidence="3">
    <location>
        <begin position="51"/>
        <end position="61"/>
    </location>
</feature>
<reference evidence="4 5" key="1">
    <citation type="submission" date="2021-01" db="EMBL/GenBank/DDBJ databases">
        <title>011410 draft genome.</title>
        <authorList>
            <person name="Lang L."/>
        </authorList>
    </citation>
    <scope>NUCLEOTIDE SEQUENCE [LARGE SCALE GENOMIC DNA]</scope>
    <source>
        <strain evidence="4 5">KCTC 42845</strain>
    </source>
</reference>
<dbReference type="Proteomes" id="UP000644749">
    <property type="component" value="Unassembled WGS sequence"/>
</dbReference>
<dbReference type="InterPro" id="IPR011049">
    <property type="entry name" value="Serralysin-like_metalloprot_C"/>
</dbReference>
<comment type="subcellular location">
    <subcellularLocation>
        <location evidence="1">Secreted</location>
    </subcellularLocation>
</comment>
<dbReference type="RefSeq" id="WP_191310801.1">
    <property type="nucleotide sequence ID" value="NZ_BNCL01000010.1"/>
</dbReference>
<sequence>MFVLASLMALAAAGAALDLTTSSHDPDEDDGDAFEPALGDDDVPRIGDVSPDAEEGGEEPLDWPKPDPLPDATEPVISLPNPERPLGDDLIEGSAEDDELQGGTGNDTIFAGEGNDWVQGDGTFDPSGWDEIHGGAGDDSLAGQGGDDLVWGDEGDDTIQGGEGNDTLFGGAGNDWVAGHDGDDVLIAGGGGDDLDGGQGNDLLVGDDDPRTVWMHGGEGNDSLMPGAGDFVEGQGGADQFVLRQPGGGLPVIADFDAREDQLILHLPASLAQDAQIDLAPDGDGTVLVTVNGDPIARMLQGGGLAAGDILVVRLPG</sequence>
<organism evidence="4 5">
    <name type="scientific">Paracoccus aerius</name>
    <dbReference type="NCBI Taxonomy" id="1915382"/>
    <lineage>
        <taxon>Bacteria</taxon>
        <taxon>Pseudomonadati</taxon>
        <taxon>Pseudomonadota</taxon>
        <taxon>Alphaproteobacteria</taxon>
        <taxon>Rhodobacterales</taxon>
        <taxon>Paracoccaceae</taxon>
        <taxon>Paracoccus</taxon>
    </lineage>
</organism>
<feature type="compositionally biased region" description="Acidic residues" evidence="3">
    <location>
        <begin position="89"/>
        <end position="100"/>
    </location>
</feature>
<keyword evidence="2" id="KW-0964">Secreted</keyword>
<evidence type="ECO:0000256" key="1">
    <source>
        <dbReference type="ARBA" id="ARBA00004613"/>
    </source>
</evidence>
<keyword evidence="5" id="KW-1185">Reference proteome</keyword>
<dbReference type="PROSITE" id="PS00330">
    <property type="entry name" value="HEMOLYSIN_CALCIUM"/>
    <property type="match status" value="1"/>
</dbReference>
<dbReference type="InterPro" id="IPR050557">
    <property type="entry name" value="RTX_toxin/Mannuronan_C5-epim"/>
</dbReference>